<dbReference type="GO" id="GO:0003714">
    <property type="term" value="F:transcription corepressor activity"/>
    <property type="evidence" value="ECO:0007669"/>
    <property type="project" value="TreeGrafter"/>
</dbReference>
<feature type="region of interest" description="Disordered" evidence="2">
    <location>
        <begin position="1"/>
        <end position="26"/>
    </location>
</feature>
<dbReference type="STRING" id="137246.A0A401T990"/>
<reference evidence="3 4" key="1">
    <citation type="journal article" date="2018" name="Nat. Ecol. Evol.">
        <title>Shark genomes provide insights into elasmobranch evolution and the origin of vertebrates.</title>
        <authorList>
            <person name="Hara Y"/>
            <person name="Yamaguchi K"/>
            <person name="Onimaru K"/>
            <person name="Kadota M"/>
            <person name="Koyanagi M"/>
            <person name="Keeley SD"/>
            <person name="Tatsumi K"/>
            <person name="Tanaka K"/>
            <person name="Motone F"/>
            <person name="Kageyama Y"/>
            <person name="Nozu R"/>
            <person name="Adachi N"/>
            <person name="Nishimura O"/>
            <person name="Nakagawa R"/>
            <person name="Tanegashima C"/>
            <person name="Kiyatake I"/>
            <person name="Matsumoto R"/>
            <person name="Murakumo K"/>
            <person name="Nishida K"/>
            <person name="Terakita A"/>
            <person name="Kuratani S"/>
            <person name="Sato K"/>
            <person name="Hyodo S Kuraku.S."/>
        </authorList>
    </citation>
    <scope>NUCLEOTIDE SEQUENCE [LARGE SCALE GENOMIC DNA]</scope>
</reference>
<dbReference type="OrthoDB" id="10258692at2759"/>
<feature type="non-terminal residue" evidence="3">
    <location>
        <position position="1"/>
    </location>
</feature>
<dbReference type="GO" id="GO:0000785">
    <property type="term" value="C:chromatin"/>
    <property type="evidence" value="ECO:0007669"/>
    <property type="project" value="TreeGrafter"/>
</dbReference>
<evidence type="ECO:0000313" key="4">
    <source>
        <dbReference type="Proteomes" id="UP000287033"/>
    </source>
</evidence>
<feature type="compositionally biased region" description="Basic and acidic residues" evidence="2">
    <location>
        <begin position="1"/>
        <end position="12"/>
    </location>
</feature>
<comment type="caution">
    <text evidence="3">The sequence shown here is derived from an EMBL/GenBank/DDBJ whole genome shotgun (WGS) entry which is preliminary data.</text>
</comment>
<gene>
    <name evidence="3" type="ORF">chiPu_0023366</name>
</gene>
<comment type="similarity">
    <text evidence="1">Belongs to the N-CoR nuclear receptor corepressors family.</text>
</comment>
<organism evidence="3 4">
    <name type="scientific">Chiloscyllium punctatum</name>
    <name type="common">Brownbanded bambooshark</name>
    <name type="synonym">Hemiscyllium punctatum</name>
    <dbReference type="NCBI Taxonomy" id="137246"/>
    <lineage>
        <taxon>Eukaryota</taxon>
        <taxon>Metazoa</taxon>
        <taxon>Chordata</taxon>
        <taxon>Craniata</taxon>
        <taxon>Vertebrata</taxon>
        <taxon>Chondrichthyes</taxon>
        <taxon>Elasmobranchii</taxon>
        <taxon>Galeomorphii</taxon>
        <taxon>Galeoidea</taxon>
        <taxon>Orectolobiformes</taxon>
        <taxon>Hemiscylliidae</taxon>
        <taxon>Chiloscyllium</taxon>
    </lineage>
</organism>
<accession>A0A401T990</accession>
<name>A0A401T990_CHIPU</name>
<evidence type="ECO:0000256" key="1">
    <source>
        <dbReference type="ARBA" id="ARBA00010097"/>
    </source>
</evidence>
<dbReference type="AlphaFoldDB" id="A0A401T990"/>
<sequence length="63" mass="7064">QQLEAEVARPVKPENPASPPPAEQRHRSVVQIIYDENKKKAEAAHRTFDQLGPHIELVSLISV</sequence>
<protein>
    <submittedName>
        <fullName evidence="3">Uncharacterized protein</fullName>
    </submittedName>
</protein>
<dbReference type="EMBL" id="BEZZ01019718">
    <property type="protein sequence ID" value="GCC39177.1"/>
    <property type="molecule type" value="Genomic_DNA"/>
</dbReference>
<proteinExistence type="inferred from homology"/>
<evidence type="ECO:0000313" key="3">
    <source>
        <dbReference type="EMBL" id="GCC39177.1"/>
    </source>
</evidence>
<keyword evidence="4" id="KW-1185">Reference proteome</keyword>
<dbReference type="GO" id="GO:0000122">
    <property type="term" value="P:negative regulation of transcription by RNA polymerase II"/>
    <property type="evidence" value="ECO:0007669"/>
    <property type="project" value="TreeGrafter"/>
</dbReference>
<evidence type="ECO:0000256" key="2">
    <source>
        <dbReference type="SAM" id="MobiDB-lite"/>
    </source>
</evidence>
<dbReference type="PANTHER" id="PTHR13992:SF39">
    <property type="entry name" value="SMRTER, ISOFORM G"/>
    <property type="match status" value="1"/>
</dbReference>
<dbReference type="InterPro" id="IPR051571">
    <property type="entry name" value="N-CoR_corepressor"/>
</dbReference>
<dbReference type="Proteomes" id="UP000287033">
    <property type="component" value="Unassembled WGS sequence"/>
</dbReference>
<dbReference type="PANTHER" id="PTHR13992">
    <property type="entry name" value="NUCLEAR RECEPTOR CO-REPRESSOR RELATED NCOR"/>
    <property type="match status" value="1"/>
</dbReference>